<dbReference type="Pfam" id="PF10313">
    <property type="entry name" value="DUF2415"/>
    <property type="match status" value="1"/>
</dbReference>
<reference evidence="3" key="1">
    <citation type="journal article" date="2018" name="Nat. Microbiol.">
        <title>Leveraging single-cell genomics to expand the fungal tree of life.</title>
        <authorList>
            <person name="Ahrendt S.R."/>
            <person name="Quandt C.A."/>
            <person name="Ciobanu D."/>
            <person name="Clum A."/>
            <person name="Salamov A."/>
            <person name="Andreopoulos B."/>
            <person name="Cheng J.F."/>
            <person name="Woyke T."/>
            <person name="Pelin A."/>
            <person name="Henrissat B."/>
            <person name="Reynolds N.K."/>
            <person name="Benny G.L."/>
            <person name="Smith M.E."/>
            <person name="James T.Y."/>
            <person name="Grigoriev I.V."/>
        </authorList>
    </citation>
    <scope>NUCLEOTIDE SEQUENCE [LARGE SCALE GENOMIC DNA]</scope>
    <source>
        <strain evidence="3">RSA 468</strain>
    </source>
</reference>
<gene>
    <name evidence="2" type="ORF">BJ085DRAFT_36607</name>
</gene>
<sequence length="341" mass="38831">MTKVPYTERGSVFINRTKEYTLKSTAQHWQLQDCVVCPESQSEVYYLNDYRVQKFNQVTQQVETTPHKFDFKSVSLNVGYGYSVTSGESSEISIYDSYCNQSRTHHIGKDINNHLSFNYNPIYLPAGCRPPSEPHLLACNNDGNIRVLSLPDLRIIKKIPMLYSVNYASVSPDGRKMVVVTDDQAVKLFDVRGSTYTPVQSFNTFHNASYSCNWNQLSDMFAVATADGFIDIFDIRSQKKFREIRSTQHPRTGGACRVVKFSPGYSTDLMVFSEQTNYINVIDTRNFEDIQRIRVAPDGQKITGFSFTPDCNSLYVGIADRLTTFAVNQTSRRCFGSWDIV</sequence>
<dbReference type="Proteomes" id="UP000268162">
    <property type="component" value="Unassembled WGS sequence"/>
</dbReference>
<dbReference type="InterPro" id="IPR015943">
    <property type="entry name" value="WD40/YVTN_repeat-like_dom_sf"/>
</dbReference>
<dbReference type="SUPFAM" id="SSF50978">
    <property type="entry name" value="WD40 repeat-like"/>
    <property type="match status" value="1"/>
</dbReference>
<feature type="domain" description="DUF2415" evidence="1">
    <location>
        <begin position="254"/>
        <end position="289"/>
    </location>
</feature>
<keyword evidence="3" id="KW-1185">Reference proteome</keyword>
<accession>A0A4Q0A0G7</accession>
<dbReference type="SMART" id="SM00320">
    <property type="entry name" value="WD40"/>
    <property type="match status" value="2"/>
</dbReference>
<dbReference type="PANTHER" id="PTHR43991:SF9">
    <property type="entry name" value="DUF2415 DOMAIN-CONTAINING PROTEIN"/>
    <property type="match status" value="1"/>
</dbReference>
<evidence type="ECO:0000259" key="1">
    <source>
        <dbReference type="Pfam" id="PF10313"/>
    </source>
</evidence>
<dbReference type="EMBL" id="ML002316">
    <property type="protein sequence ID" value="RKP38921.1"/>
    <property type="molecule type" value="Genomic_DNA"/>
</dbReference>
<dbReference type="PANTHER" id="PTHR43991">
    <property type="entry name" value="WD REPEAT PROTEIN (AFU_ORTHOLOGUE AFUA_8G05640)-RELATED"/>
    <property type="match status" value="1"/>
</dbReference>
<evidence type="ECO:0000313" key="3">
    <source>
        <dbReference type="Proteomes" id="UP000268162"/>
    </source>
</evidence>
<dbReference type="OrthoDB" id="64353at2759"/>
<organism evidence="2 3">
    <name type="scientific">Dimargaris cristalligena</name>
    <dbReference type="NCBI Taxonomy" id="215637"/>
    <lineage>
        <taxon>Eukaryota</taxon>
        <taxon>Fungi</taxon>
        <taxon>Fungi incertae sedis</taxon>
        <taxon>Zoopagomycota</taxon>
        <taxon>Kickxellomycotina</taxon>
        <taxon>Dimargaritomycetes</taxon>
        <taxon>Dimargaritales</taxon>
        <taxon>Dimargaritaceae</taxon>
        <taxon>Dimargaris</taxon>
    </lineage>
</organism>
<evidence type="ECO:0000313" key="2">
    <source>
        <dbReference type="EMBL" id="RKP38921.1"/>
    </source>
</evidence>
<protein>
    <submittedName>
        <fullName evidence="2">WD40-repeat-containing domain protein</fullName>
    </submittedName>
</protein>
<dbReference type="InterPro" id="IPR036322">
    <property type="entry name" value="WD40_repeat_dom_sf"/>
</dbReference>
<name>A0A4Q0A0G7_9FUNG</name>
<dbReference type="AlphaFoldDB" id="A0A4Q0A0G7"/>
<dbReference type="InterPro" id="IPR001680">
    <property type="entry name" value="WD40_rpt"/>
</dbReference>
<dbReference type="InterPro" id="IPR019417">
    <property type="entry name" value="DUF2415"/>
</dbReference>
<dbReference type="Gene3D" id="2.130.10.10">
    <property type="entry name" value="YVTN repeat-like/Quinoprotein amine dehydrogenase"/>
    <property type="match status" value="1"/>
</dbReference>
<proteinExistence type="predicted"/>